<gene>
    <name evidence="3" type="ORF">B296_00017207</name>
</gene>
<organism evidence="3 4">
    <name type="scientific">Ensete ventricosum</name>
    <name type="common">Abyssinian banana</name>
    <name type="synonym">Musa ensete</name>
    <dbReference type="NCBI Taxonomy" id="4639"/>
    <lineage>
        <taxon>Eukaryota</taxon>
        <taxon>Viridiplantae</taxon>
        <taxon>Streptophyta</taxon>
        <taxon>Embryophyta</taxon>
        <taxon>Tracheophyta</taxon>
        <taxon>Spermatophyta</taxon>
        <taxon>Magnoliopsida</taxon>
        <taxon>Liliopsida</taxon>
        <taxon>Zingiberales</taxon>
        <taxon>Musaceae</taxon>
        <taxon>Ensete</taxon>
    </lineage>
</organism>
<feature type="compositionally biased region" description="Basic residues" evidence="1">
    <location>
        <begin position="182"/>
        <end position="191"/>
    </location>
</feature>
<dbReference type="EMBL" id="AMZH03006305">
    <property type="protein sequence ID" value="RRT64156.1"/>
    <property type="molecule type" value="Genomic_DNA"/>
</dbReference>
<feature type="domain" description="RIN4 pathogenic type III effector avirulence factor Avr cleavage site" evidence="2">
    <location>
        <begin position="198"/>
        <end position="230"/>
    </location>
</feature>
<name>A0A426ZJI5_ENSVE</name>
<comment type="caution">
    <text evidence="3">The sequence shown here is derived from an EMBL/GenBank/DDBJ whole genome shotgun (WGS) entry which is preliminary data.</text>
</comment>
<accession>A0A426ZJI5</accession>
<reference evidence="3 4" key="1">
    <citation type="journal article" date="2014" name="Agronomy (Basel)">
        <title>A Draft Genome Sequence for Ensete ventricosum, the Drought-Tolerant Tree Against Hunger.</title>
        <authorList>
            <person name="Harrison J."/>
            <person name="Moore K.A."/>
            <person name="Paszkiewicz K."/>
            <person name="Jones T."/>
            <person name="Grant M."/>
            <person name="Ambacheew D."/>
            <person name="Muzemil S."/>
            <person name="Studholme D.J."/>
        </authorList>
    </citation>
    <scope>NUCLEOTIDE SEQUENCE [LARGE SCALE GENOMIC DNA]</scope>
</reference>
<evidence type="ECO:0000313" key="4">
    <source>
        <dbReference type="Proteomes" id="UP000287651"/>
    </source>
</evidence>
<dbReference type="Pfam" id="PF05627">
    <property type="entry name" value="AvrRpt-cleavage"/>
    <property type="match status" value="1"/>
</dbReference>
<dbReference type="InterPro" id="IPR008700">
    <property type="entry name" value="TypeIII_avirulence_cleave"/>
</dbReference>
<protein>
    <recommendedName>
        <fullName evidence="2">RIN4 pathogenic type III effector avirulence factor Avr cleavage site domain-containing protein</fullName>
    </recommendedName>
</protein>
<evidence type="ECO:0000256" key="1">
    <source>
        <dbReference type="SAM" id="MobiDB-lite"/>
    </source>
</evidence>
<feature type="region of interest" description="Disordered" evidence="1">
    <location>
        <begin position="120"/>
        <end position="200"/>
    </location>
</feature>
<evidence type="ECO:0000259" key="2">
    <source>
        <dbReference type="Pfam" id="PF05627"/>
    </source>
</evidence>
<evidence type="ECO:0000313" key="3">
    <source>
        <dbReference type="EMBL" id="RRT64156.1"/>
    </source>
</evidence>
<sequence>MVFYASVFTSFPTPPSHSIPNLSSPVSGEEAKSACKVERRRLRRFPGFALWLEESKLRMAVSQPTSRVNQDASEDVLHTRRSQLDVKNRVLKVSAKNSEAYAHDGQEPVKVSLNIEASKPSEVPSFQEMKPASKKDGIRQVGTSPVRNQDAAHRHENETKLTEKDVNTSSQEKGFSSDGTTRKTRKKRRKQGYGNPARDVIVPPFADWEINPESAEKYTDVFKIIGDSRKFPGV</sequence>
<dbReference type="AlphaFoldDB" id="A0A426ZJI5"/>
<feature type="compositionally biased region" description="Polar residues" evidence="1">
    <location>
        <begin position="167"/>
        <end position="179"/>
    </location>
</feature>
<feature type="compositionally biased region" description="Basic and acidic residues" evidence="1">
    <location>
        <begin position="150"/>
        <end position="166"/>
    </location>
</feature>
<proteinExistence type="predicted"/>
<dbReference type="Proteomes" id="UP000287651">
    <property type="component" value="Unassembled WGS sequence"/>
</dbReference>